<evidence type="ECO:0000313" key="7">
    <source>
        <dbReference type="EMBL" id="SEM47813.1"/>
    </source>
</evidence>
<feature type="transmembrane region" description="Helical" evidence="6">
    <location>
        <begin position="87"/>
        <end position="107"/>
    </location>
</feature>
<dbReference type="AlphaFoldDB" id="A0A1H7YPD5"/>
<dbReference type="InterPro" id="IPR043428">
    <property type="entry name" value="LivM-like"/>
</dbReference>
<dbReference type="GO" id="GO:0015658">
    <property type="term" value="F:branched-chain amino acid transmembrane transporter activity"/>
    <property type="evidence" value="ECO:0007669"/>
    <property type="project" value="InterPro"/>
</dbReference>
<dbReference type="OrthoDB" id="9789927at2"/>
<organism evidence="7 8">
    <name type="scientific">Hydrogenoanaerobacterium saccharovorans</name>
    <dbReference type="NCBI Taxonomy" id="474960"/>
    <lineage>
        <taxon>Bacteria</taxon>
        <taxon>Bacillati</taxon>
        <taxon>Bacillota</taxon>
        <taxon>Clostridia</taxon>
        <taxon>Eubacteriales</taxon>
        <taxon>Oscillospiraceae</taxon>
        <taxon>Hydrogenoanaerobacterium</taxon>
    </lineage>
</organism>
<feature type="transmembrane region" description="Helical" evidence="6">
    <location>
        <begin position="187"/>
        <end position="206"/>
    </location>
</feature>
<evidence type="ECO:0000256" key="3">
    <source>
        <dbReference type="ARBA" id="ARBA00022692"/>
    </source>
</evidence>
<evidence type="ECO:0000256" key="6">
    <source>
        <dbReference type="SAM" id="Phobius"/>
    </source>
</evidence>
<keyword evidence="4 6" id="KW-1133">Transmembrane helix</keyword>
<keyword evidence="3 6" id="KW-0812">Transmembrane</keyword>
<dbReference type="RefSeq" id="WP_092750689.1">
    <property type="nucleotide sequence ID" value="NZ_FOCG01000001.1"/>
</dbReference>
<reference evidence="7 8" key="1">
    <citation type="submission" date="2016-10" db="EMBL/GenBank/DDBJ databases">
        <authorList>
            <person name="de Groot N.N."/>
        </authorList>
    </citation>
    <scope>NUCLEOTIDE SEQUENCE [LARGE SCALE GENOMIC DNA]</scope>
    <source>
        <strain evidence="7 8">CGMCC 1.5070</strain>
    </source>
</reference>
<feature type="transmembrane region" description="Helical" evidence="6">
    <location>
        <begin position="23"/>
        <end position="46"/>
    </location>
</feature>
<evidence type="ECO:0000256" key="2">
    <source>
        <dbReference type="ARBA" id="ARBA00022475"/>
    </source>
</evidence>
<dbReference type="PANTHER" id="PTHR30482">
    <property type="entry name" value="HIGH-AFFINITY BRANCHED-CHAIN AMINO ACID TRANSPORT SYSTEM PERMEASE"/>
    <property type="match status" value="1"/>
</dbReference>
<proteinExistence type="predicted"/>
<dbReference type="CDD" id="cd06581">
    <property type="entry name" value="TM_PBP1_LivM_like"/>
    <property type="match status" value="1"/>
</dbReference>
<feature type="transmembrane region" description="Helical" evidence="6">
    <location>
        <begin position="310"/>
        <end position="332"/>
    </location>
</feature>
<dbReference type="Pfam" id="PF02653">
    <property type="entry name" value="BPD_transp_2"/>
    <property type="match status" value="1"/>
</dbReference>
<feature type="transmembrane region" description="Helical" evidence="6">
    <location>
        <begin position="149"/>
        <end position="167"/>
    </location>
</feature>
<keyword evidence="8" id="KW-1185">Reference proteome</keyword>
<dbReference type="EMBL" id="FOCG01000001">
    <property type="protein sequence ID" value="SEM47813.1"/>
    <property type="molecule type" value="Genomic_DNA"/>
</dbReference>
<keyword evidence="2" id="KW-1003">Cell membrane</keyword>
<keyword evidence="5 6" id="KW-0472">Membrane</keyword>
<dbReference type="GO" id="GO:0005886">
    <property type="term" value="C:plasma membrane"/>
    <property type="evidence" value="ECO:0007669"/>
    <property type="project" value="UniProtKB-SubCell"/>
</dbReference>
<sequence length="361" mass="38259">MKTKSEKPALGQSLSQKQTYQSYLVNLAAVAALFAVLTLLISTGIIDKYITGVIMLVMINIILAVSLIIATGLLGQIALGHAGFMSVGAYSAALFVKYVQSTGIVLIDKATKVPTAAGYGFFLLSLFIGGLVASVFGLIVGIPALRLKGDYLAIITLGFGEIIRVVIENVSFTGGAQGLRSIPRLASFGSVYWVTAAIIAIIFAFAHSRHGRAIKAIREDDIASEACGVSNTYYKVMAFTMSAFFAGIAGAIYAQQMAVLGAKTFNFLKSIDILVIVVLGGLGSVTGSIVAALGLTVLPEALRSFSQYRMLVYSLALIVVMIFKPSGLFGSYEFSLTKLLKHLTQKTQPKQKKDGKDGAEA</sequence>
<evidence type="ECO:0000313" key="8">
    <source>
        <dbReference type="Proteomes" id="UP000199158"/>
    </source>
</evidence>
<feature type="transmembrane region" description="Helical" evidence="6">
    <location>
        <begin position="52"/>
        <end position="75"/>
    </location>
</feature>
<name>A0A1H7YPD5_9FIRM</name>
<dbReference type="InterPro" id="IPR001851">
    <property type="entry name" value="ABC_transp_permease"/>
</dbReference>
<dbReference type="STRING" id="474960.SAMN05216180_0155"/>
<dbReference type="PANTHER" id="PTHR30482:SF10">
    <property type="entry name" value="HIGH-AFFINITY BRANCHED-CHAIN AMINO ACID TRANSPORT PROTEIN BRAE"/>
    <property type="match status" value="1"/>
</dbReference>
<feature type="transmembrane region" description="Helical" evidence="6">
    <location>
        <begin position="233"/>
        <end position="253"/>
    </location>
</feature>
<feature type="transmembrane region" description="Helical" evidence="6">
    <location>
        <begin position="273"/>
        <end position="298"/>
    </location>
</feature>
<comment type="subcellular location">
    <subcellularLocation>
        <location evidence="1">Cell membrane</location>
        <topology evidence="1">Multi-pass membrane protein</topology>
    </subcellularLocation>
</comment>
<evidence type="ECO:0000256" key="1">
    <source>
        <dbReference type="ARBA" id="ARBA00004651"/>
    </source>
</evidence>
<gene>
    <name evidence="7" type="ORF">SAMN05216180_0155</name>
</gene>
<feature type="transmembrane region" description="Helical" evidence="6">
    <location>
        <begin position="119"/>
        <end position="142"/>
    </location>
</feature>
<evidence type="ECO:0000256" key="4">
    <source>
        <dbReference type="ARBA" id="ARBA00022989"/>
    </source>
</evidence>
<protein>
    <submittedName>
        <fullName evidence="7">Amino acid/amide ABC transporter membrane protein 2, HAAT family</fullName>
    </submittedName>
</protein>
<evidence type="ECO:0000256" key="5">
    <source>
        <dbReference type="ARBA" id="ARBA00023136"/>
    </source>
</evidence>
<accession>A0A1H7YPD5</accession>
<dbReference type="Proteomes" id="UP000199158">
    <property type="component" value="Unassembled WGS sequence"/>
</dbReference>